<accession>A0A6N8HFS2</accession>
<evidence type="ECO:0000256" key="1">
    <source>
        <dbReference type="SAM" id="Phobius"/>
    </source>
</evidence>
<evidence type="ECO:0008006" key="4">
    <source>
        <dbReference type="Google" id="ProtNLM"/>
    </source>
</evidence>
<evidence type="ECO:0000313" key="2">
    <source>
        <dbReference type="EMBL" id="MUV04576.1"/>
    </source>
</evidence>
<dbReference type="EMBL" id="WOWP01000053">
    <property type="protein sequence ID" value="MUV04576.1"/>
    <property type="molecule type" value="Genomic_DNA"/>
</dbReference>
<proteinExistence type="predicted"/>
<dbReference type="Proteomes" id="UP000433945">
    <property type="component" value="Unassembled WGS sequence"/>
</dbReference>
<dbReference type="RefSeq" id="WP_157483830.1">
    <property type="nucleotide sequence ID" value="NZ_WOWP01000053.1"/>
</dbReference>
<keyword evidence="1" id="KW-0472">Membrane</keyword>
<gene>
    <name evidence="2" type="ORF">GN157_12740</name>
</gene>
<protein>
    <recommendedName>
        <fullName evidence="4">Transcriptional regulator</fullName>
    </recommendedName>
</protein>
<keyword evidence="1" id="KW-0812">Transmembrane</keyword>
<organism evidence="2 3">
    <name type="scientific">Flavobacterium rakeshii</name>
    <dbReference type="NCBI Taxonomy" id="1038845"/>
    <lineage>
        <taxon>Bacteria</taxon>
        <taxon>Pseudomonadati</taxon>
        <taxon>Bacteroidota</taxon>
        <taxon>Flavobacteriia</taxon>
        <taxon>Flavobacteriales</taxon>
        <taxon>Flavobacteriaceae</taxon>
        <taxon>Flavobacterium</taxon>
    </lineage>
</organism>
<keyword evidence="3" id="KW-1185">Reference proteome</keyword>
<dbReference type="AlphaFoldDB" id="A0A6N8HFS2"/>
<dbReference type="OrthoDB" id="1442826at2"/>
<comment type="caution">
    <text evidence="2">The sequence shown here is derived from an EMBL/GenBank/DDBJ whole genome shotgun (WGS) entry which is preliminary data.</text>
</comment>
<evidence type="ECO:0000313" key="3">
    <source>
        <dbReference type="Proteomes" id="UP000433945"/>
    </source>
</evidence>
<keyword evidence="1" id="KW-1133">Transmembrane helix</keyword>
<name>A0A6N8HFS2_9FLAO</name>
<reference evidence="2 3" key="1">
    <citation type="submission" date="2019-12" db="EMBL/GenBank/DDBJ databases">
        <authorList>
            <person name="Sun J.-Q."/>
        </authorList>
    </citation>
    <scope>NUCLEOTIDE SEQUENCE [LARGE SCALE GENOMIC DNA]</scope>
    <source>
        <strain evidence="2 3">JCM 17928</strain>
    </source>
</reference>
<feature type="transmembrane region" description="Helical" evidence="1">
    <location>
        <begin position="20"/>
        <end position="37"/>
    </location>
</feature>
<sequence length="97" mass="11532">MTFSDFIDYQYSMAKDPKLTVWHGALLTALFLLAVRQKRFIGIRVSRSRIMTLAHIRTLPTYHKYFRELQEWGIIVYRPSYHPGVKSEVDIKKPPYQ</sequence>